<name>A0A379YAL7_SERMA</name>
<evidence type="ECO:0000313" key="2">
    <source>
        <dbReference type="Proteomes" id="UP000254765"/>
    </source>
</evidence>
<accession>A0A379YAL7</accession>
<sequence>MSDHQVTCIRKSDRQNAHERIQAIGGVNADGTRWSLPQADAIAGIEAGTWRFWVTANGHSVWVIISTSAAGNKYLKTQNDGEHPNNLLSLPECP</sequence>
<dbReference type="AlphaFoldDB" id="A0A379YAL7"/>
<dbReference type="Pfam" id="PF13031">
    <property type="entry name" value="DUF3892"/>
    <property type="match status" value="1"/>
</dbReference>
<proteinExistence type="predicted"/>
<dbReference type="Proteomes" id="UP000254765">
    <property type="component" value="Unassembled WGS sequence"/>
</dbReference>
<dbReference type="InterPro" id="IPR024997">
    <property type="entry name" value="DUF3892"/>
</dbReference>
<dbReference type="EMBL" id="UGYK01000002">
    <property type="protein sequence ID" value="SUI41464.1"/>
    <property type="molecule type" value="Genomic_DNA"/>
</dbReference>
<gene>
    <name evidence="1" type="ORF">NCTC10211_01008</name>
</gene>
<reference evidence="1 2" key="1">
    <citation type="submission" date="2018-06" db="EMBL/GenBank/DDBJ databases">
        <authorList>
            <consortium name="Pathogen Informatics"/>
            <person name="Doyle S."/>
        </authorList>
    </citation>
    <scope>NUCLEOTIDE SEQUENCE [LARGE SCALE GENOMIC DNA]</scope>
    <source>
        <strain evidence="1 2">NCTC10211</strain>
    </source>
</reference>
<dbReference type="RefSeq" id="WP_015376201.1">
    <property type="nucleotide sequence ID" value="NZ_CAMIQS010000004.1"/>
</dbReference>
<organism evidence="1 2">
    <name type="scientific">Serratia marcescens</name>
    <dbReference type="NCBI Taxonomy" id="615"/>
    <lineage>
        <taxon>Bacteria</taxon>
        <taxon>Pseudomonadati</taxon>
        <taxon>Pseudomonadota</taxon>
        <taxon>Gammaproteobacteria</taxon>
        <taxon>Enterobacterales</taxon>
        <taxon>Yersiniaceae</taxon>
        <taxon>Serratia</taxon>
    </lineage>
</organism>
<protein>
    <recommendedName>
        <fullName evidence="3">DUF3892 domain-containing protein</fullName>
    </recommendedName>
</protein>
<evidence type="ECO:0000313" key="1">
    <source>
        <dbReference type="EMBL" id="SUI41464.1"/>
    </source>
</evidence>
<evidence type="ECO:0008006" key="3">
    <source>
        <dbReference type="Google" id="ProtNLM"/>
    </source>
</evidence>